<dbReference type="Proteomes" id="UP000268056">
    <property type="component" value="Unassembled WGS sequence"/>
</dbReference>
<evidence type="ECO:0000256" key="2">
    <source>
        <dbReference type="ARBA" id="ARBA00023002"/>
    </source>
</evidence>
<gene>
    <name evidence="3" type="ORF">ALQ32_05215</name>
</gene>
<dbReference type="PANTHER" id="PTHR44196">
    <property type="entry name" value="DEHYDROGENASE/REDUCTASE SDR FAMILY MEMBER 7B"/>
    <property type="match status" value="1"/>
</dbReference>
<evidence type="ECO:0000313" key="3">
    <source>
        <dbReference type="EMBL" id="RMO86043.1"/>
    </source>
</evidence>
<protein>
    <submittedName>
        <fullName evidence="3">Oxidoreductase, short-chain dehydrogenase/reductase family</fullName>
    </submittedName>
</protein>
<comment type="similarity">
    <text evidence="1">Belongs to the short-chain dehydrogenases/reductases (SDR) family.</text>
</comment>
<dbReference type="PROSITE" id="PS00061">
    <property type="entry name" value="ADH_SHORT"/>
    <property type="match status" value="1"/>
</dbReference>
<keyword evidence="2" id="KW-0560">Oxidoreductase</keyword>
<accession>A0A3M3YX32</accession>
<dbReference type="InterPro" id="IPR002347">
    <property type="entry name" value="SDR_fam"/>
</dbReference>
<comment type="caution">
    <text evidence="3">The sequence shown here is derived from an EMBL/GenBank/DDBJ whole genome shotgun (WGS) entry which is preliminary data.</text>
</comment>
<dbReference type="PRINTS" id="PR00081">
    <property type="entry name" value="GDHRDH"/>
</dbReference>
<dbReference type="AlphaFoldDB" id="A0A3M3YX32"/>
<dbReference type="Gene3D" id="3.40.50.720">
    <property type="entry name" value="NAD(P)-binding Rossmann-like Domain"/>
    <property type="match status" value="1"/>
</dbReference>
<dbReference type="SUPFAM" id="SSF51735">
    <property type="entry name" value="NAD(P)-binding Rossmann-fold domains"/>
    <property type="match status" value="1"/>
</dbReference>
<evidence type="ECO:0000256" key="1">
    <source>
        <dbReference type="ARBA" id="ARBA00006484"/>
    </source>
</evidence>
<name>A0A3M3YX32_9PSED</name>
<dbReference type="GO" id="GO:0016491">
    <property type="term" value="F:oxidoreductase activity"/>
    <property type="evidence" value="ECO:0007669"/>
    <property type="project" value="UniProtKB-KW"/>
</dbReference>
<dbReference type="GO" id="GO:0016020">
    <property type="term" value="C:membrane"/>
    <property type="evidence" value="ECO:0007669"/>
    <property type="project" value="TreeGrafter"/>
</dbReference>
<dbReference type="InterPro" id="IPR036291">
    <property type="entry name" value="NAD(P)-bd_dom_sf"/>
</dbReference>
<dbReference type="Pfam" id="PF00106">
    <property type="entry name" value="adh_short"/>
    <property type="match status" value="1"/>
</dbReference>
<dbReference type="PANTHER" id="PTHR44196:SF2">
    <property type="entry name" value="SHORT-CHAIN DEHYDROGENASE-RELATED"/>
    <property type="match status" value="1"/>
</dbReference>
<evidence type="ECO:0000313" key="4">
    <source>
        <dbReference type="Proteomes" id="UP000268056"/>
    </source>
</evidence>
<reference evidence="3 4" key="1">
    <citation type="submission" date="2018-08" db="EMBL/GenBank/DDBJ databases">
        <title>Recombination of ecologically and evolutionarily significant loci maintains genetic cohesion in the Pseudomonas syringae species complex.</title>
        <authorList>
            <person name="Dillon M."/>
            <person name="Thakur S."/>
            <person name="Almeida R.N.D."/>
            <person name="Weir B.S."/>
            <person name="Guttman D.S."/>
        </authorList>
    </citation>
    <scope>NUCLEOTIDE SEQUENCE [LARGE SCALE GENOMIC DNA]</scope>
    <source>
        <strain evidence="3 4">ICMP 4092</strain>
    </source>
</reference>
<dbReference type="EMBL" id="RBQC01000103">
    <property type="protein sequence ID" value="RMO86043.1"/>
    <property type="molecule type" value="Genomic_DNA"/>
</dbReference>
<organism evidence="3 4">
    <name type="scientific">Pseudomonas syringae pv. tagetis</name>
    <dbReference type="NCBI Taxonomy" id="129140"/>
    <lineage>
        <taxon>Bacteria</taxon>
        <taxon>Pseudomonadati</taxon>
        <taxon>Pseudomonadota</taxon>
        <taxon>Gammaproteobacteria</taxon>
        <taxon>Pseudomonadales</taxon>
        <taxon>Pseudomonadaceae</taxon>
        <taxon>Pseudomonas</taxon>
    </lineage>
</organism>
<dbReference type="InterPro" id="IPR020904">
    <property type="entry name" value="Sc_DH/Rdtase_CS"/>
</dbReference>
<proteinExistence type="inferred from homology"/>
<sequence length="357" mass="38999">MDFVICAWRASSLIPRSSAPGLSSSIARAVARRWRRRSSFCSTERARTYGVNEFIGKPVPRLIKDHWSFKLRTIGLQSCLKARIQATSSTTQRAITMPSNNTDWVLITGASSGFGEEFARQYAAKGHPLILVARRLDRLQALATTLRHEHGVEIITEQVDLSEVTAIAALHSSLHERGIEVEILINNAGHGLQGSFLGTSVQSTLDMVQLDIASLTVMTRLFGADMRQRGHGRILLVASLLALWGVEDMAVYGASKAYVLRLGDALHREFKRDGVTVTSLCPGMSNTGFAQAAQQKITLGLKLAMMQPAPVVRAGIRALHKGRISIVPGLGNKIGAAIIWATPRWLHQGFFARVMNG</sequence>